<proteinExistence type="predicted"/>
<dbReference type="EMBL" id="CP051151">
    <property type="protein sequence ID" value="QLY40374.1"/>
    <property type="molecule type" value="Genomic_DNA"/>
</dbReference>
<dbReference type="GO" id="GO:0008081">
    <property type="term" value="F:phosphoric diester hydrolase activity"/>
    <property type="evidence" value="ECO:0007669"/>
    <property type="project" value="InterPro"/>
</dbReference>
<evidence type="ECO:0000313" key="2">
    <source>
        <dbReference type="EMBL" id="QLY40374.1"/>
    </source>
</evidence>
<dbReference type="SUPFAM" id="SSF51695">
    <property type="entry name" value="PLC-like phosphodiesterases"/>
    <property type="match status" value="1"/>
</dbReference>
<evidence type="ECO:0000259" key="1">
    <source>
        <dbReference type="PROSITE" id="PS51704"/>
    </source>
</evidence>
<dbReference type="InterPro" id="IPR017946">
    <property type="entry name" value="PLC-like_Pdiesterase_TIM-brl"/>
</dbReference>
<dbReference type="PROSITE" id="PS51704">
    <property type="entry name" value="GP_PDE"/>
    <property type="match status" value="1"/>
</dbReference>
<dbReference type="InterPro" id="IPR030395">
    <property type="entry name" value="GP_PDE_dom"/>
</dbReference>
<name>A0A7L6N764_9MOLU</name>
<sequence length="248" mass="29292">MKDLTWIKDNFIAHRGFHSLDKSIPENTLIAFKRAIDYKYGIELDVNVTKDGKVVVFHDLNLKRMCKVDIDLDEVTYDEIKEFRILNTNEKIPLLSDVLQLVKGKVPLLIELKPKGDNKLLCEAFMKTMTNYKGNYAIHSFSPWIVKWFKKNHPDVIRGQIAEFFKNDSNMNPFIKYLMKSMFFNHFTKPDFINYGIKDLPNKYATKAHQKGICVISYCARNNLEFNLVKKHYDNAVFEFFRPEYEKR</sequence>
<accession>A0A7L6N764</accession>
<dbReference type="AlphaFoldDB" id="A0A7L6N764"/>
<protein>
    <submittedName>
        <fullName evidence="2">Glycerophosphodiester phosphodiesterase</fullName>
    </submittedName>
</protein>
<dbReference type="Pfam" id="PF03009">
    <property type="entry name" value="GDPD"/>
    <property type="match status" value="1"/>
</dbReference>
<keyword evidence="3" id="KW-1185">Reference proteome</keyword>
<dbReference type="Proteomes" id="UP000512167">
    <property type="component" value="Chromosome"/>
</dbReference>
<dbReference type="PANTHER" id="PTHR46211">
    <property type="entry name" value="GLYCEROPHOSPHORYL DIESTER PHOSPHODIESTERASE"/>
    <property type="match status" value="1"/>
</dbReference>
<dbReference type="KEGG" id="tbk:HF295_05670"/>
<dbReference type="GO" id="GO:0006629">
    <property type="term" value="P:lipid metabolic process"/>
    <property type="evidence" value="ECO:0007669"/>
    <property type="project" value="InterPro"/>
</dbReference>
<feature type="domain" description="GP-PDE" evidence="1">
    <location>
        <begin position="9"/>
        <end position="248"/>
    </location>
</feature>
<reference evidence="2 3" key="1">
    <citation type="submission" date="2020-04" db="EMBL/GenBank/DDBJ databases">
        <authorList>
            <person name="Zheng R.K."/>
            <person name="Sun C.M."/>
        </authorList>
    </citation>
    <scope>NUCLEOTIDE SEQUENCE [LARGE SCALE GENOMIC DNA]</scope>
    <source>
        <strain evidence="3">zrk29</strain>
    </source>
</reference>
<dbReference type="Gene3D" id="3.20.20.190">
    <property type="entry name" value="Phosphatidylinositol (PI) phosphodiesterase"/>
    <property type="match status" value="1"/>
</dbReference>
<dbReference type="PANTHER" id="PTHR46211:SF1">
    <property type="entry name" value="GLYCEROPHOSPHODIESTER PHOSPHODIESTERASE, CYTOPLASMIC"/>
    <property type="match status" value="1"/>
</dbReference>
<dbReference type="RefSeq" id="WP_312031207.1">
    <property type="nucleotide sequence ID" value="NZ_CP051151.1"/>
</dbReference>
<organism evidence="2 3">
    <name type="scientific">Hujiaoplasma nucleasis</name>
    <dbReference type="NCBI Taxonomy" id="2725268"/>
    <lineage>
        <taxon>Bacteria</taxon>
        <taxon>Bacillati</taxon>
        <taxon>Mycoplasmatota</taxon>
        <taxon>Mollicutes</taxon>
        <taxon>Candidatus Izemoplasmatales</taxon>
        <taxon>Hujiaoplasmataceae</taxon>
        <taxon>Hujiaoplasma</taxon>
    </lineage>
</organism>
<evidence type="ECO:0000313" key="3">
    <source>
        <dbReference type="Proteomes" id="UP000512167"/>
    </source>
</evidence>
<gene>
    <name evidence="2" type="ORF">HF295_05670</name>
</gene>